<gene>
    <name evidence="2" type="ORF">GC101_04295</name>
</gene>
<evidence type="ECO:0000259" key="1">
    <source>
        <dbReference type="PROSITE" id="PS51340"/>
    </source>
</evidence>
<dbReference type="PANTHER" id="PTHR36930:SF1">
    <property type="entry name" value="MOSC DOMAIN-CONTAINING PROTEIN"/>
    <property type="match status" value="1"/>
</dbReference>
<dbReference type="Pfam" id="PF03476">
    <property type="entry name" value="MOSC_N"/>
    <property type="match status" value="1"/>
</dbReference>
<feature type="domain" description="MOSC" evidence="1">
    <location>
        <begin position="97"/>
        <end position="239"/>
    </location>
</feature>
<evidence type="ECO:0000313" key="3">
    <source>
        <dbReference type="Proteomes" id="UP000596857"/>
    </source>
</evidence>
<keyword evidence="3" id="KW-1185">Reference proteome</keyword>
<dbReference type="Proteomes" id="UP000596857">
    <property type="component" value="Unassembled WGS sequence"/>
</dbReference>
<organism evidence="2 3">
    <name type="scientific">Paenibacillus phytohabitans</name>
    <dbReference type="NCBI Taxonomy" id="2654978"/>
    <lineage>
        <taxon>Bacteria</taxon>
        <taxon>Bacillati</taxon>
        <taxon>Bacillota</taxon>
        <taxon>Bacilli</taxon>
        <taxon>Bacillales</taxon>
        <taxon>Paenibacillaceae</taxon>
        <taxon>Paenibacillus</taxon>
    </lineage>
</organism>
<dbReference type="PANTHER" id="PTHR36930">
    <property type="entry name" value="METAL-SULFUR CLUSTER BIOSYNTHESIS PROTEINS YUAD-RELATED"/>
    <property type="match status" value="1"/>
</dbReference>
<name>A0ABX1YDZ6_9BACL</name>
<dbReference type="SUPFAM" id="SSF50800">
    <property type="entry name" value="PK beta-barrel domain-like"/>
    <property type="match status" value="1"/>
</dbReference>
<dbReference type="PROSITE" id="PS51340">
    <property type="entry name" value="MOSC"/>
    <property type="match status" value="1"/>
</dbReference>
<protein>
    <submittedName>
        <fullName evidence="2">MOSC domain-containing protein</fullName>
    </submittedName>
</protein>
<reference evidence="2 3" key="1">
    <citation type="submission" date="2019-10" db="EMBL/GenBank/DDBJ databases">
        <title>Description of Paenibacillus terricola sp. nov.</title>
        <authorList>
            <person name="Carlier A."/>
            <person name="Qi S."/>
        </authorList>
    </citation>
    <scope>NUCLEOTIDE SEQUENCE [LARGE SCALE GENOMIC DNA]</scope>
    <source>
        <strain evidence="2 3">LMG 31459</strain>
    </source>
</reference>
<dbReference type="InterPro" id="IPR011037">
    <property type="entry name" value="Pyrv_Knase-like_insert_dom_sf"/>
</dbReference>
<dbReference type="Gene3D" id="2.40.33.20">
    <property type="entry name" value="PK beta-barrel domain-like"/>
    <property type="match status" value="1"/>
</dbReference>
<dbReference type="InterPro" id="IPR052716">
    <property type="entry name" value="MOSC_domain"/>
</dbReference>
<accession>A0ABX1YDZ6</accession>
<comment type="caution">
    <text evidence="2">The sequence shown here is derived from an EMBL/GenBank/DDBJ whole genome shotgun (WGS) entry which is preliminary data.</text>
</comment>
<proteinExistence type="predicted"/>
<dbReference type="InterPro" id="IPR005303">
    <property type="entry name" value="MOCOS_middle"/>
</dbReference>
<dbReference type="InterPro" id="IPR005302">
    <property type="entry name" value="MoCF_Sase_C"/>
</dbReference>
<evidence type="ECO:0000313" key="2">
    <source>
        <dbReference type="EMBL" id="NOU78095.1"/>
    </source>
</evidence>
<dbReference type="EMBL" id="WHOB01000016">
    <property type="protein sequence ID" value="NOU78095.1"/>
    <property type="molecule type" value="Genomic_DNA"/>
</dbReference>
<dbReference type="RefSeq" id="WP_171716212.1">
    <property type="nucleotide sequence ID" value="NZ_WHOB01000016.1"/>
</dbReference>
<dbReference type="Pfam" id="PF03473">
    <property type="entry name" value="MOSC"/>
    <property type="match status" value="1"/>
</dbReference>
<sequence>MSITVGEITAINRYPVKSFAGEELEACQIESYGVQGDRYCSFYDMTKKDWWQYVTARKIPNMLTYQAEYIGGDIRVTAADGRVFGWDTELLNEIQSLTSTQITMSEFKAPHPEEKHPQLLSVDGASILLVTDKSLKKLEALWGKPVDQRRFRGNFVVEVSEDSLGEEEWLGRRLSIGGAELQVDSYCDRCVMITMNPETLERDSSLLKQVNKEFNLNFGVYASVIRTGEVRLGDQVVLLPEASTGE</sequence>